<dbReference type="EMBL" id="JADDUC010000082">
    <property type="protein sequence ID" value="KAG0119685.1"/>
    <property type="molecule type" value="Genomic_DNA"/>
</dbReference>
<dbReference type="PRINTS" id="PR00895">
    <property type="entry name" value="PENTAXIN"/>
</dbReference>
<dbReference type="CDD" id="cd18648">
    <property type="entry name" value="CD_Cbx6"/>
    <property type="match status" value="1"/>
</dbReference>
<dbReference type="PROSITE" id="PS50013">
    <property type="entry name" value="CHROMO_2"/>
    <property type="match status" value="1"/>
</dbReference>
<dbReference type="PANTHER" id="PTHR46389">
    <property type="entry name" value="POLYCOMB GROUP PROTEIN PC"/>
    <property type="match status" value="1"/>
</dbReference>
<feature type="region of interest" description="Disordered" evidence="8">
    <location>
        <begin position="26"/>
        <end position="54"/>
    </location>
</feature>
<dbReference type="PROSITE" id="PS51828">
    <property type="entry name" value="PTX_2"/>
    <property type="match status" value="1"/>
</dbReference>
<evidence type="ECO:0000313" key="13">
    <source>
        <dbReference type="Proteomes" id="UP000618051"/>
    </source>
</evidence>
<feature type="region of interest" description="Disordered" evidence="8">
    <location>
        <begin position="363"/>
        <end position="404"/>
    </location>
</feature>
<feature type="region of interest" description="Disordered" evidence="8">
    <location>
        <begin position="490"/>
        <end position="521"/>
    </location>
</feature>
<dbReference type="PANTHER" id="PTHR46389:SF4">
    <property type="entry name" value="CHROMOBOX PROTEIN HOMOLOG 6"/>
    <property type="match status" value="1"/>
</dbReference>
<dbReference type="Proteomes" id="UP000618051">
    <property type="component" value="Unassembled WGS sequence"/>
</dbReference>
<dbReference type="AlphaFoldDB" id="A0A835TVE3"/>
<dbReference type="SMART" id="SM00298">
    <property type="entry name" value="CHROMO"/>
    <property type="match status" value="1"/>
</dbReference>
<reference evidence="12" key="3">
    <citation type="submission" date="2022-01" db="EMBL/GenBank/DDBJ databases">
        <authorList>
            <person name="Rubenstein D.R."/>
        </authorList>
    </citation>
    <scope>NUCLEOTIDE SEQUENCE</scope>
    <source>
        <strain evidence="12">SS15</strain>
        <tissue evidence="12">Liver</tissue>
    </source>
</reference>
<keyword evidence="7" id="KW-0175">Coiled coil</keyword>
<evidence type="ECO:0000256" key="5">
    <source>
        <dbReference type="ARBA" id="ARBA00023242"/>
    </source>
</evidence>
<dbReference type="SMART" id="SM00159">
    <property type="entry name" value="PTX"/>
    <property type="match status" value="1"/>
</dbReference>
<dbReference type="GO" id="GO:0035102">
    <property type="term" value="C:PRC1 complex"/>
    <property type="evidence" value="ECO:0007669"/>
    <property type="project" value="TreeGrafter"/>
</dbReference>
<feature type="non-terminal residue" evidence="11">
    <location>
        <position position="1"/>
    </location>
</feature>
<protein>
    <submittedName>
        <fullName evidence="11">Chromobox protein 6</fullName>
    </submittedName>
</protein>
<sequence length="831" mass="90409">GERVFAAESIIKRRIRKVRGRLHWGCGTPPKPRFSLPGPGRAAGPPAGPPPHTTPRLLPRVLQGRIEYLVKWKGWAIKYSTWEPEENILDSRLIAAFEQKERERELYGPKKRGPKPKTFLLKARAQAEALHIGDVHFSVKPGSSTSSPKLHSSAAVHRLKKDIRRCHRMSRRPLPRPDPQNGGSVGGGAGIRPPVSPFSETVRIINRKVKPREPKRSRIILNLKVIDKGGKPANGAGGLARPKIPSRNRVIGKSKKFSESVLRTQIRHMKFGTFSLYNKPSAAPTPSLEGKGEAEGSQAASCGLIMGSTPYDAPSSSSSGCPSPAPQSSSDPDDSPPKLLPETLSPAIPDWRESEVLDLSIPPESAATSKRSPSGGCSGGQTPSLSISSSDPEQEAGDWRPEMSPCSNVVVTDVTSNLLTVTIKEFCNAEDFEKCPATGTGTAAGSAAGPEELLALRSAAAQLRRTALEQKERIRMDQETIRELTGKLSRCEGGLRSPPAAAGLRAAPRPGTMGHPPDEPPAVRELEEAVRTLQDRIDRIEQELPARTNGSAPTAPALARDALHTKMEQLEEQLLSKILTLQKERQAASTDHSQQQHNIEKELNSLQNRVTELEHGPLGYSPPDAFKVTIPVQNNYMYARMKKSLPELYAFTICMWLKSKALAGIGTPFSYSVPSQANEIVLLEWGSNPLELLINDKVAQLPLSLKDKAWHHVCVAWTTRDGKWSAYQDGEQRGSGENLASWHSIRPQGIIILGQEQDTLGGRFDATQAFVGELAQFGVWDHMLAPAEILALANCTSHLQGNVIQWDDQAVEVFGGANKAGFAACEEGRKA</sequence>
<keyword evidence="5" id="KW-0539">Nucleus</keyword>
<accession>A0A835TVE3</accession>
<evidence type="ECO:0000256" key="3">
    <source>
        <dbReference type="ARBA" id="ARBA00023157"/>
    </source>
</evidence>
<gene>
    <name evidence="12" type="ORF">IHE44_0012249</name>
    <name evidence="11" type="ORF">IHE44_014142</name>
</gene>
<dbReference type="PROSITE" id="PS00598">
    <property type="entry name" value="CHROMO_1"/>
    <property type="match status" value="1"/>
</dbReference>
<keyword evidence="13" id="KW-1185">Reference proteome</keyword>
<feature type="compositionally biased region" description="Polar residues" evidence="8">
    <location>
        <begin position="380"/>
        <end position="391"/>
    </location>
</feature>
<evidence type="ECO:0000313" key="12">
    <source>
        <dbReference type="EMBL" id="KAI1239138.1"/>
    </source>
</evidence>
<evidence type="ECO:0000259" key="9">
    <source>
        <dbReference type="PROSITE" id="PS50013"/>
    </source>
</evidence>
<organism evidence="11">
    <name type="scientific">Lamprotornis superbus</name>
    <dbReference type="NCBI Taxonomy" id="245042"/>
    <lineage>
        <taxon>Eukaryota</taxon>
        <taxon>Metazoa</taxon>
        <taxon>Chordata</taxon>
        <taxon>Craniata</taxon>
        <taxon>Vertebrata</taxon>
        <taxon>Euteleostomi</taxon>
        <taxon>Archelosauria</taxon>
        <taxon>Archosauria</taxon>
        <taxon>Dinosauria</taxon>
        <taxon>Saurischia</taxon>
        <taxon>Theropoda</taxon>
        <taxon>Coelurosauria</taxon>
        <taxon>Aves</taxon>
        <taxon>Neognathae</taxon>
        <taxon>Neoaves</taxon>
        <taxon>Telluraves</taxon>
        <taxon>Australaves</taxon>
        <taxon>Passeriformes</taxon>
        <taxon>Sturnidae</taxon>
        <taxon>Lamprotornis</taxon>
    </lineage>
</organism>
<feature type="domain" description="Chromo" evidence="9">
    <location>
        <begin position="5"/>
        <end position="109"/>
    </location>
</feature>
<reference evidence="11" key="1">
    <citation type="submission" date="2020-10" db="EMBL/GenBank/DDBJ databases">
        <title>Feather gene expression reveals the developmental basis of iridescence in African starlings.</title>
        <authorList>
            <person name="Rubenstein D.R."/>
        </authorList>
    </citation>
    <scope>NUCLEOTIDE SEQUENCE</scope>
    <source>
        <strain evidence="11">SS15</strain>
        <tissue evidence="11">Liver</tissue>
    </source>
</reference>
<name>A0A835TVE3_9PASS</name>
<dbReference type="EMBL" id="JADDUC020000005">
    <property type="protein sequence ID" value="KAI1239138.1"/>
    <property type="molecule type" value="Genomic_DNA"/>
</dbReference>
<keyword evidence="2" id="KW-0106">Calcium</keyword>
<dbReference type="SUPFAM" id="SSF49899">
    <property type="entry name" value="Concanavalin A-like lectins/glucanases"/>
    <property type="match status" value="1"/>
</dbReference>
<feature type="domain" description="Pentraxin (PTX)" evidence="10">
    <location>
        <begin position="624"/>
        <end position="825"/>
    </location>
</feature>
<dbReference type="OrthoDB" id="1918685at2759"/>
<dbReference type="InterPro" id="IPR000953">
    <property type="entry name" value="Chromo/chromo_shadow_dom"/>
</dbReference>
<feature type="compositionally biased region" description="Low complexity" evidence="8">
    <location>
        <begin position="308"/>
        <end position="330"/>
    </location>
</feature>
<dbReference type="Pfam" id="PF00354">
    <property type="entry name" value="Pentaxin"/>
    <property type="match status" value="1"/>
</dbReference>
<feature type="compositionally biased region" description="Low complexity" evidence="8">
    <location>
        <begin position="498"/>
        <end position="511"/>
    </location>
</feature>
<evidence type="ECO:0000313" key="11">
    <source>
        <dbReference type="EMBL" id="KAG0119685.1"/>
    </source>
</evidence>
<dbReference type="InterPro" id="IPR033773">
    <property type="entry name" value="CBX7_C"/>
</dbReference>
<dbReference type="Pfam" id="PF17218">
    <property type="entry name" value="CBX7_C"/>
    <property type="match status" value="1"/>
</dbReference>
<dbReference type="InterPro" id="IPR052458">
    <property type="entry name" value="PcG_PRC1-like_component"/>
</dbReference>
<dbReference type="InterPro" id="IPR013320">
    <property type="entry name" value="ConA-like_dom_sf"/>
</dbReference>
<comment type="caution">
    <text evidence="6">Lacks conserved residue(s) required for the propagation of feature annotation.</text>
</comment>
<evidence type="ECO:0000256" key="7">
    <source>
        <dbReference type="SAM" id="Coils"/>
    </source>
</evidence>
<proteinExistence type="predicted"/>
<dbReference type="Gene3D" id="2.60.120.200">
    <property type="match status" value="1"/>
</dbReference>
<dbReference type="InterPro" id="IPR023780">
    <property type="entry name" value="Chromo_domain"/>
</dbReference>
<dbReference type="GO" id="GO:0000785">
    <property type="term" value="C:chromatin"/>
    <property type="evidence" value="ECO:0007669"/>
    <property type="project" value="TreeGrafter"/>
</dbReference>
<evidence type="ECO:0000256" key="4">
    <source>
        <dbReference type="ARBA" id="ARBA00023180"/>
    </source>
</evidence>
<evidence type="ECO:0000256" key="8">
    <source>
        <dbReference type="SAM" id="MobiDB-lite"/>
    </source>
</evidence>
<dbReference type="Pfam" id="PF00385">
    <property type="entry name" value="Chromo"/>
    <property type="match status" value="1"/>
</dbReference>
<keyword evidence="4" id="KW-0325">Glycoprotein</keyword>
<dbReference type="InterPro" id="IPR001759">
    <property type="entry name" value="PTX_dom"/>
</dbReference>
<dbReference type="GO" id="GO:0003682">
    <property type="term" value="F:chromatin binding"/>
    <property type="evidence" value="ECO:0007669"/>
    <property type="project" value="TreeGrafter"/>
</dbReference>
<dbReference type="Gene3D" id="2.40.50.40">
    <property type="match status" value="1"/>
</dbReference>
<dbReference type="CDD" id="cd00152">
    <property type="entry name" value="PTX"/>
    <property type="match status" value="1"/>
</dbReference>
<evidence type="ECO:0000256" key="1">
    <source>
        <dbReference type="ARBA" id="ARBA00004123"/>
    </source>
</evidence>
<evidence type="ECO:0000256" key="2">
    <source>
        <dbReference type="ARBA" id="ARBA00022837"/>
    </source>
</evidence>
<comment type="subcellular location">
    <subcellularLocation>
        <location evidence="1">Nucleus</location>
    </subcellularLocation>
</comment>
<dbReference type="SUPFAM" id="SSF54160">
    <property type="entry name" value="Chromo domain-like"/>
    <property type="match status" value="1"/>
</dbReference>
<comment type="caution">
    <text evidence="11">The sequence shown here is derived from an EMBL/GenBank/DDBJ whole genome shotgun (WGS) entry which is preliminary data.</text>
</comment>
<dbReference type="FunFam" id="2.60.120.200:FF:000012">
    <property type="entry name" value="neuronal pentraxin receptor"/>
    <property type="match status" value="1"/>
</dbReference>
<dbReference type="GO" id="GO:0000122">
    <property type="term" value="P:negative regulation of transcription by RNA polymerase II"/>
    <property type="evidence" value="ECO:0007669"/>
    <property type="project" value="TreeGrafter"/>
</dbReference>
<evidence type="ECO:0000256" key="6">
    <source>
        <dbReference type="PROSITE-ProRule" id="PRU01172"/>
    </source>
</evidence>
<feature type="region of interest" description="Disordered" evidence="8">
    <location>
        <begin position="170"/>
        <end position="193"/>
    </location>
</feature>
<feature type="coiled-coil region" evidence="7">
    <location>
        <begin position="567"/>
        <end position="616"/>
    </location>
</feature>
<reference evidence="12 13" key="2">
    <citation type="journal article" date="2021" name="J. Hered.">
        <title>Feather Gene Expression Elucidates the Developmental Basis of Plumage Iridescence in African Starlings.</title>
        <authorList>
            <person name="Rubenstein D.R."/>
            <person name="Corvelo A."/>
            <person name="MacManes M.D."/>
            <person name="Maia R."/>
            <person name="Narzisi G."/>
            <person name="Rousaki A."/>
            <person name="Vandenabeele P."/>
            <person name="Shawkey M.D."/>
            <person name="Solomon J."/>
        </authorList>
    </citation>
    <scope>NUCLEOTIDE SEQUENCE [LARGE SCALE GENOMIC DNA]</scope>
    <source>
        <strain evidence="12">SS15</strain>
    </source>
</reference>
<evidence type="ECO:0000259" key="10">
    <source>
        <dbReference type="PROSITE" id="PS51828"/>
    </source>
</evidence>
<feature type="region of interest" description="Disordered" evidence="8">
    <location>
        <begin position="276"/>
        <end position="348"/>
    </location>
</feature>
<dbReference type="InterPro" id="IPR023779">
    <property type="entry name" value="Chromodomain_CS"/>
</dbReference>
<dbReference type="InterPro" id="IPR016197">
    <property type="entry name" value="Chromo-like_dom_sf"/>
</dbReference>
<keyword evidence="3" id="KW-1015">Disulfide bond</keyword>